<evidence type="ECO:0000256" key="2">
    <source>
        <dbReference type="SAM" id="Phobius"/>
    </source>
</evidence>
<dbReference type="Proteomes" id="UP001199424">
    <property type="component" value="Unassembled WGS sequence"/>
</dbReference>
<evidence type="ECO:0000256" key="1">
    <source>
        <dbReference type="SAM" id="MobiDB-lite"/>
    </source>
</evidence>
<feature type="signal peptide" evidence="3">
    <location>
        <begin position="1"/>
        <end position="24"/>
    </location>
</feature>
<keyword evidence="2" id="KW-1133">Transmembrane helix</keyword>
<feature type="region of interest" description="Disordered" evidence="1">
    <location>
        <begin position="226"/>
        <end position="263"/>
    </location>
</feature>
<dbReference type="InterPro" id="IPR007621">
    <property type="entry name" value="TPM_dom"/>
</dbReference>
<dbReference type="RefSeq" id="WP_308448328.1">
    <property type="nucleotide sequence ID" value="NZ_JAJEQC010000001.1"/>
</dbReference>
<feature type="compositionally biased region" description="Gly residues" evidence="1">
    <location>
        <begin position="243"/>
        <end position="263"/>
    </location>
</feature>
<feature type="chain" id="PRO_5042293867" evidence="3">
    <location>
        <begin position="25"/>
        <end position="263"/>
    </location>
</feature>
<keyword evidence="2" id="KW-0812">Transmembrane</keyword>
<evidence type="ECO:0000313" key="5">
    <source>
        <dbReference type="EMBL" id="MCC2135704.1"/>
    </source>
</evidence>
<reference evidence="5" key="1">
    <citation type="submission" date="2021-10" db="EMBL/GenBank/DDBJ databases">
        <title>Anaerobic single-cell dispensing facilitates the cultivation of human gut bacteria.</title>
        <authorList>
            <person name="Afrizal A."/>
        </authorList>
    </citation>
    <scope>NUCLEOTIDE SEQUENCE</scope>
    <source>
        <strain evidence="5">CLA-AA-H250</strain>
    </source>
</reference>
<gene>
    <name evidence="5" type="ORF">LKD31_01560</name>
</gene>
<organism evidence="5 6">
    <name type="scientific">Hominenteromicrobium mulieris</name>
    <dbReference type="NCBI Taxonomy" id="2885357"/>
    <lineage>
        <taxon>Bacteria</taxon>
        <taxon>Bacillati</taxon>
        <taxon>Bacillota</taxon>
        <taxon>Clostridia</taxon>
        <taxon>Eubacteriales</taxon>
        <taxon>Oscillospiraceae</taxon>
        <taxon>Hominenteromicrobium</taxon>
    </lineage>
</organism>
<keyword evidence="6" id="KW-1185">Reference proteome</keyword>
<dbReference type="EMBL" id="JAJEQC010000001">
    <property type="protein sequence ID" value="MCC2135704.1"/>
    <property type="molecule type" value="Genomic_DNA"/>
</dbReference>
<sequence length="263" mass="29312">MKERIRCLLLTFIIALVFCVNVSATEQTGAQLYYVTDEAGLLSENENMMLEKMAETVSQKYGIGVYIVTVEDYRDFHSEGVYKATYTIYHEYTMGEGPDRDGIMLLLSMDDRDWAMFCYGSRCEYAFNSYGQQKLEKVFLDNFGENDWYGGFEDYIKECSVYLEKAASGKPVRASLFFPILIVIGLSLLAAAVIVSVIWQKMENVLKKATANAYVSAGLQLTEQTDHFTHKTTSSRKIERSSSGGGSSHSESGGGGSGRSGKF</sequence>
<comment type="caution">
    <text evidence="5">The sequence shown here is derived from an EMBL/GenBank/DDBJ whole genome shotgun (WGS) entry which is preliminary data.</text>
</comment>
<proteinExistence type="predicted"/>
<feature type="domain" description="TPM" evidence="4">
    <location>
        <begin position="35"/>
        <end position="159"/>
    </location>
</feature>
<keyword evidence="3" id="KW-0732">Signal</keyword>
<dbReference type="AlphaFoldDB" id="A0AAE3AF95"/>
<name>A0AAE3AF95_9FIRM</name>
<evidence type="ECO:0000256" key="3">
    <source>
        <dbReference type="SAM" id="SignalP"/>
    </source>
</evidence>
<dbReference type="Pfam" id="PF04536">
    <property type="entry name" value="TPM_phosphatase"/>
    <property type="match status" value="1"/>
</dbReference>
<evidence type="ECO:0000313" key="6">
    <source>
        <dbReference type="Proteomes" id="UP001199424"/>
    </source>
</evidence>
<keyword evidence="2" id="KW-0472">Membrane</keyword>
<evidence type="ECO:0000259" key="4">
    <source>
        <dbReference type="Pfam" id="PF04536"/>
    </source>
</evidence>
<accession>A0AAE3AF95</accession>
<protein>
    <submittedName>
        <fullName evidence="5">TPM domain-containing protein</fullName>
    </submittedName>
</protein>
<feature type="transmembrane region" description="Helical" evidence="2">
    <location>
        <begin position="176"/>
        <end position="199"/>
    </location>
</feature>
<dbReference type="Gene3D" id="3.10.310.50">
    <property type="match status" value="1"/>
</dbReference>